<evidence type="ECO:0000313" key="1">
    <source>
        <dbReference type="EMBL" id="KAL3839896.1"/>
    </source>
</evidence>
<comment type="caution">
    <text evidence="1">The sequence shown here is derived from an EMBL/GenBank/DDBJ whole genome shotgun (WGS) entry which is preliminary data.</text>
</comment>
<sequence length="138" mass="15928">MERKPARCLVIFAIYRRVPPIPRWVPVYGVVVVISGWVEPRVELLFSASFSSSKYITKLSKILMIVYMTSSTSSLPRNAECSAPQREYMLLAKFPSTKLERDAITEMNTNTRIFGGRTCMRLIDCLWPRECDSYQDSY</sequence>
<evidence type="ECO:0000313" key="2">
    <source>
        <dbReference type="Proteomes" id="UP001634393"/>
    </source>
</evidence>
<gene>
    <name evidence="1" type="ORF">ACJIZ3_024487</name>
</gene>
<proteinExistence type="predicted"/>
<keyword evidence="2" id="KW-1185">Reference proteome</keyword>
<accession>A0ABD3TTL9</accession>
<reference evidence="1 2" key="1">
    <citation type="submission" date="2024-12" db="EMBL/GenBank/DDBJ databases">
        <title>The unique morphological basis and parallel evolutionary history of personate flowers in Penstemon.</title>
        <authorList>
            <person name="Depatie T.H."/>
            <person name="Wessinger C.A."/>
        </authorList>
    </citation>
    <scope>NUCLEOTIDE SEQUENCE [LARGE SCALE GENOMIC DNA]</scope>
    <source>
        <strain evidence="1">WTNN_2</strain>
        <tissue evidence="1">Leaf</tissue>
    </source>
</reference>
<protein>
    <submittedName>
        <fullName evidence="1">Uncharacterized protein</fullName>
    </submittedName>
</protein>
<organism evidence="1 2">
    <name type="scientific">Penstemon smallii</name>
    <dbReference type="NCBI Taxonomy" id="265156"/>
    <lineage>
        <taxon>Eukaryota</taxon>
        <taxon>Viridiplantae</taxon>
        <taxon>Streptophyta</taxon>
        <taxon>Embryophyta</taxon>
        <taxon>Tracheophyta</taxon>
        <taxon>Spermatophyta</taxon>
        <taxon>Magnoliopsida</taxon>
        <taxon>eudicotyledons</taxon>
        <taxon>Gunneridae</taxon>
        <taxon>Pentapetalae</taxon>
        <taxon>asterids</taxon>
        <taxon>lamiids</taxon>
        <taxon>Lamiales</taxon>
        <taxon>Plantaginaceae</taxon>
        <taxon>Cheloneae</taxon>
        <taxon>Penstemon</taxon>
    </lineage>
</organism>
<dbReference type="AlphaFoldDB" id="A0ABD3TTL9"/>
<dbReference type="Proteomes" id="UP001634393">
    <property type="component" value="Unassembled WGS sequence"/>
</dbReference>
<dbReference type="EMBL" id="JBJXBP010000003">
    <property type="protein sequence ID" value="KAL3839896.1"/>
    <property type="molecule type" value="Genomic_DNA"/>
</dbReference>
<name>A0ABD3TTL9_9LAMI</name>